<name>A0A9X2I6Q1_9BACI</name>
<accession>A0A9X2I6Q1</accession>
<dbReference type="RefSeq" id="WP_250096202.1">
    <property type="nucleotide sequence ID" value="NZ_JAKRYL010000008.1"/>
</dbReference>
<protein>
    <submittedName>
        <fullName evidence="1">Uncharacterized protein</fullName>
    </submittedName>
</protein>
<sequence>MYRGADENDIITTITYQDSILKIHLEDREGNSPEFLPTHEKYMHLIVVSDDLQEFYHLHPEQIDLYTYEVTLPLRDLTSYKAFVDINSKGKHYLIEPNAIKGNIL</sequence>
<comment type="caution">
    <text evidence="1">The sequence shown here is derived from an EMBL/GenBank/DDBJ whole genome shotgun (WGS) entry which is preliminary data.</text>
</comment>
<keyword evidence="2" id="KW-1185">Reference proteome</keyword>
<dbReference type="AlphaFoldDB" id="A0A9X2I6Q1"/>
<gene>
    <name evidence="1" type="ORF">MF646_09200</name>
</gene>
<dbReference type="EMBL" id="JAKRYL010000008">
    <property type="protein sequence ID" value="MCL7747295.1"/>
    <property type="molecule type" value="Genomic_DNA"/>
</dbReference>
<evidence type="ECO:0000313" key="1">
    <source>
        <dbReference type="EMBL" id="MCL7747295.1"/>
    </source>
</evidence>
<reference evidence="1" key="1">
    <citation type="submission" date="2022-02" db="EMBL/GenBank/DDBJ databases">
        <title>Halalkalibacter sp. nov. isolated from Lonar Lake, India.</title>
        <authorList>
            <person name="Joshi A."/>
            <person name="Thite S."/>
            <person name="Lodha T."/>
        </authorList>
    </citation>
    <scope>NUCLEOTIDE SEQUENCE</scope>
    <source>
        <strain evidence="1">MEB205</strain>
    </source>
</reference>
<organism evidence="1 2">
    <name type="scientific">Halalkalibacter alkaliphilus</name>
    <dbReference type="NCBI Taxonomy" id="2917993"/>
    <lineage>
        <taxon>Bacteria</taxon>
        <taxon>Bacillati</taxon>
        <taxon>Bacillota</taxon>
        <taxon>Bacilli</taxon>
        <taxon>Bacillales</taxon>
        <taxon>Bacillaceae</taxon>
        <taxon>Halalkalibacter</taxon>
    </lineage>
</organism>
<dbReference type="Proteomes" id="UP001139150">
    <property type="component" value="Unassembled WGS sequence"/>
</dbReference>
<evidence type="ECO:0000313" key="2">
    <source>
        <dbReference type="Proteomes" id="UP001139150"/>
    </source>
</evidence>
<proteinExistence type="predicted"/>